<dbReference type="Proteomes" id="UP000030655">
    <property type="component" value="Unassembled WGS sequence"/>
</dbReference>
<dbReference type="GO" id="GO:0000340">
    <property type="term" value="F:RNA 7-methylguanosine cap binding"/>
    <property type="evidence" value="ECO:0007669"/>
    <property type="project" value="TreeGrafter"/>
</dbReference>
<keyword evidence="1" id="KW-0648">Protein biosynthesis</keyword>
<dbReference type="EMBL" id="KK365257">
    <property type="protein sequence ID" value="KCZ79562.1"/>
    <property type="molecule type" value="Genomic_DNA"/>
</dbReference>
<dbReference type="AlphaFoldDB" id="A0A059EXJ8"/>
<keyword evidence="3" id="KW-1185">Reference proteome</keyword>
<reference evidence="3" key="1">
    <citation type="submission" date="2013-02" db="EMBL/GenBank/DDBJ databases">
        <authorList>
            <consortium name="The Broad Institute Genome Sequencing Platform"/>
            <person name="Cuomo C."/>
            <person name="Becnel J."/>
            <person name="Sanscrainte N."/>
            <person name="Walker B."/>
            <person name="Young S.K."/>
            <person name="Zeng Q."/>
            <person name="Gargeya S."/>
            <person name="Fitzgerald M."/>
            <person name="Haas B."/>
            <person name="Abouelleil A."/>
            <person name="Alvarado L."/>
            <person name="Arachchi H.M."/>
            <person name="Berlin A.M."/>
            <person name="Chapman S.B."/>
            <person name="Dewar J."/>
            <person name="Goldberg J."/>
            <person name="Griggs A."/>
            <person name="Gujja S."/>
            <person name="Hansen M."/>
            <person name="Howarth C."/>
            <person name="Imamovic A."/>
            <person name="Larimer J."/>
            <person name="McCowan C."/>
            <person name="Murphy C."/>
            <person name="Neiman D."/>
            <person name="Pearson M."/>
            <person name="Priest M."/>
            <person name="Roberts A."/>
            <person name="Saif S."/>
            <person name="Shea T."/>
            <person name="Sisk P."/>
            <person name="Sykes S."/>
            <person name="Wortman J."/>
            <person name="Nusbaum C."/>
            <person name="Birren B."/>
        </authorList>
    </citation>
    <scope>NUCLEOTIDE SEQUENCE [LARGE SCALE GENOMIC DNA]</scope>
    <source>
        <strain evidence="3">PRA339</strain>
    </source>
</reference>
<dbReference type="STRING" id="1288291.A0A059EXJ8"/>
<dbReference type="HOGENOM" id="CLU_043552_7_0_1"/>
<dbReference type="GO" id="GO:0003743">
    <property type="term" value="F:translation initiation factor activity"/>
    <property type="evidence" value="ECO:0007669"/>
    <property type="project" value="UniProtKB-KW"/>
</dbReference>
<dbReference type="Gene3D" id="3.30.760.10">
    <property type="entry name" value="RNA Cap, Translation Initiation Factor Eif4e"/>
    <property type="match status" value="1"/>
</dbReference>
<dbReference type="GO" id="GO:0016281">
    <property type="term" value="C:eukaryotic translation initiation factor 4F complex"/>
    <property type="evidence" value="ECO:0007669"/>
    <property type="project" value="TreeGrafter"/>
</dbReference>
<gene>
    <name evidence="2" type="ORF">H312_03055</name>
</gene>
<dbReference type="InterPro" id="IPR023398">
    <property type="entry name" value="TIF_eIF4e-like"/>
</dbReference>
<evidence type="ECO:0000313" key="2">
    <source>
        <dbReference type="EMBL" id="KCZ79562.1"/>
    </source>
</evidence>
<keyword evidence="1" id="KW-0694">RNA-binding</keyword>
<reference evidence="2 3" key="2">
    <citation type="submission" date="2014-03" db="EMBL/GenBank/DDBJ databases">
        <title>The Genome Sequence of Anncaliia algerae insect isolate PRA339.</title>
        <authorList>
            <consortium name="The Broad Institute Genome Sequencing Platform"/>
            <consortium name="The Broad Institute Genome Sequencing Center for Infectious Disease"/>
            <person name="Cuomo C."/>
            <person name="Becnel J."/>
            <person name="Sanscrainte N."/>
            <person name="Walker B."/>
            <person name="Young S.K."/>
            <person name="Zeng Q."/>
            <person name="Gargeya S."/>
            <person name="Fitzgerald M."/>
            <person name="Haas B."/>
            <person name="Abouelleil A."/>
            <person name="Alvarado L."/>
            <person name="Arachchi H.M."/>
            <person name="Berlin A.M."/>
            <person name="Chapman S.B."/>
            <person name="Dewar J."/>
            <person name="Goldberg J."/>
            <person name="Griggs A."/>
            <person name="Gujja S."/>
            <person name="Hansen M."/>
            <person name="Howarth C."/>
            <person name="Imamovic A."/>
            <person name="Larimer J."/>
            <person name="McCowan C."/>
            <person name="Murphy C."/>
            <person name="Neiman D."/>
            <person name="Pearson M."/>
            <person name="Priest M."/>
            <person name="Roberts A."/>
            <person name="Saif S."/>
            <person name="Shea T."/>
            <person name="Sisk P."/>
            <person name="Sykes S."/>
            <person name="Wortman J."/>
            <person name="Nusbaum C."/>
            <person name="Birren B."/>
        </authorList>
    </citation>
    <scope>NUCLEOTIDE SEQUENCE [LARGE SCALE GENOMIC DNA]</scope>
    <source>
        <strain evidence="2 3">PRA339</strain>
    </source>
</reference>
<dbReference type="OrthoDB" id="590761at2759"/>
<dbReference type="PANTHER" id="PTHR11960:SF18">
    <property type="entry name" value="EUKARYOTIC TRANSLATION INITIATION FACTOR 4E HOMOLOGOUS PROTEIN, ISOFORM B"/>
    <property type="match status" value="1"/>
</dbReference>
<dbReference type="PANTHER" id="PTHR11960">
    <property type="entry name" value="EUKARYOTIC TRANSLATION INITIATION FACTOR 4E RELATED"/>
    <property type="match status" value="1"/>
</dbReference>
<dbReference type="SUPFAM" id="SSF55418">
    <property type="entry name" value="eIF4e-like"/>
    <property type="match status" value="1"/>
</dbReference>
<dbReference type="VEuPathDB" id="MicrosporidiaDB:H312_03055"/>
<name>A0A059EXJ8_9MICR</name>
<keyword evidence="1" id="KW-0396">Initiation factor</keyword>
<dbReference type="InterPro" id="IPR001040">
    <property type="entry name" value="TIF_eIF_4E"/>
</dbReference>
<sequence length="182" mass="21068">MSLIKPLEITAVVKPKPGETPDFASLIKHICTLSNVHELSYILHHFIPFTSLHPMDINIFRVGIKPMWEDLANINGAKYIIRLRKECGQRIFEKVLLSFVNEDFKSLEVNGLVMAMRPKQYILGIWVRNNPTEEQDKMFCNEISNSIGVNFDMTIEFKLNDESIKDNSSFRNTSIHKKIIHH</sequence>
<protein>
    <submittedName>
        <fullName evidence="2">Uncharacterized protein</fullName>
    </submittedName>
</protein>
<evidence type="ECO:0000313" key="3">
    <source>
        <dbReference type="Proteomes" id="UP000030655"/>
    </source>
</evidence>
<dbReference type="Pfam" id="PF01652">
    <property type="entry name" value="IF4E"/>
    <property type="match status" value="1"/>
</dbReference>
<evidence type="ECO:0000256" key="1">
    <source>
        <dbReference type="RuleBase" id="RU004374"/>
    </source>
</evidence>
<comment type="similarity">
    <text evidence="1">Belongs to the eukaryotic initiation factor 4E family.</text>
</comment>
<organism evidence="2 3">
    <name type="scientific">Anncaliia algerae PRA339</name>
    <dbReference type="NCBI Taxonomy" id="1288291"/>
    <lineage>
        <taxon>Eukaryota</taxon>
        <taxon>Fungi</taxon>
        <taxon>Fungi incertae sedis</taxon>
        <taxon>Microsporidia</taxon>
        <taxon>Tubulinosematoidea</taxon>
        <taxon>Tubulinosematidae</taxon>
        <taxon>Anncaliia</taxon>
    </lineage>
</organism>
<proteinExistence type="inferred from homology"/>
<accession>A0A059EXJ8</accession>